<proteinExistence type="predicted"/>
<evidence type="ECO:0000313" key="1">
    <source>
        <dbReference type="EMBL" id="SQK75748.1"/>
    </source>
</evidence>
<reference evidence="1 2" key="1">
    <citation type="submission" date="2018-06" db="EMBL/GenBank/DDBJ databases">
        <authorList>
            <consortium name="Pathogen Informatics"/>
            <person name="Doyle S."/>
        </authorList>
    </citation>
    <scope>NUCLEOTIDE SEQUENCE [LARGE SCALE GENOMIC DNA]</scope>
    <source>
        <strain evidence="1 2">NCTC11468</strain>
    </source>
</reference>
<sequence>MSTVQGITYEHSQHIKFVALINNGKNVVSDNFEEFVTHVSAASGLGTLSVRESAEIFYGPQPKPQVQSLI</sequence>
<dbReference type="EMBL" id="LS483499">
    <property type="protein sequence ID" value="SQK75748.1"/>
    <property type="molecule type" value="Genomic_DNA"/>
</dbReference>
<dbReference type="Proteomes" id="UP000248758">
    <property type="component" value="Chromosome 1"/>
</dbReference>
<protein>
    <submittedName>
        <fullName evidence="1">Uncharacterized protein</fullName>
    </submittedName>
</protein>
<dbReference type="AlphaFoldDB" id="A0A2X5NQC7"/>
<gene>
    <name evidence="1" type="ORF">NCTC11468_02599</name>
</gene>
<accession>A0A2X5NQC7</accession>
<name>A0A2X5NQC7_9GAMM</name>
<dbReference type="KEGG" id="tpty:NCTC11468_02599"/>
<evidence type="ECO:0000313" key="2">
    <source>
        <dbReference type="Proteomes" id="UP000248758"/>
    </source>
</evidence>
<dbReference type="RefSeq" id="WP_145959590.1">
    <property type="nucleotide sequence ID" value="NZ_LS483499.1"/>
</dbReference>
<organism evidence="1 2">
    <name type="scientific">Tatumella ptyseos</name>
    <dbReference type="NCBI Taxonomy" id="82987"/>
    <lineage>
        <taxon>Bacteria</taxon>
        <taxon>Pseudomonadati</taxon>
        <taxon>Pseudomonadota</taxon>
        <taxon>Gammaproteobacteria</taxon>
        <taxon>Enterobacterales</taxon>
        <taxon>Erwiniaceae</taxon>
        <taxon>Tatumella</taxon>
    </lineage>
</organism>